<evidence type="ECO:0000313" key="10">
    <source>
        <dbReference type="Proteomes" id="UP001244623"/>
    </source>
</evidence>
<dbReference type="PANTHER" id="PTHR32071">
    <property type="entry name" value="TRANSCRIPTIONAL REGULATORY PROTEIN"/>
    <property type="match status" value="1"/>
</dbReference>
<evidence type="ECO:0000256" key="1">
    <source>
        <dbReference type="ARBA" id="ARBA00022741"/>
    </source>
</evidence>
<keyword evidence="4 9" id="KW-0238">DNA-binding</keyword>
<keyword evidence="10" id="KW-1185">Reference proteome</keyword>
<dbReference type="EMBL" id="JAUSSJ010000002">
    <property type="protein sequence ID" value="MDQ0019946.1"/>
    <property type="molecule type" value="Genomic_DNA"/>
</dbReference>
<dbReference type="InterPro" id="IPR027417">
    <property type="entry name" value="P-loop_NTPase"/>
</dbReference>
<dbReference type="PANTHER" id="PTHR32071:SF57">
    <property type="entry name" value="C4-DICARBOXYLATE TRANSPORT TRANSCRIPTIONAL REGULATORY PROTEIN DCTD"/>
    <property type="match status" value="1"/>
</dbReference>
<dbReference type="InterPro" id="IPR025662">
    <property type="entry name" value="Sigma_54_int_dom_ATP-bd_1"/>
</dbReference>
<dbReference type="Gene3D" id="1.10.10.60">
    <property type="entry name" value="Homeodomain-like"/>
    <property type="match status" value="1"/>
</dbReference>
<evidence type="ECO:0000259" key="8">
    <source>
        <dbReference type="PROSITE" id="PS50110"/>
    </source>
</evidence>
<evidence type="ECO:0000256" key="6">
    <source>
        <dbReference type="PROSITE-ProRule" id="PRU00169"/>
    </source>
</evidence>
<dbReference type="InterPro" id="IPR003593">
    <property type="entry name" value="AAA+_ATPase"/>
</dbReference>
<dbReference type="CDD" id="cd00009">
    <property type="entry name" value="AAA"/>
    <property type="match status" value="1"/>
</dbReference>
<dbReference type="InterPro" id="IPR002078">
    <property type="entry name" value="Sigma_54_int"/>
</dbReference>
<dbReference type="Pfam" id="PF00072">
    <property type="entry name" value="Response_reg"/>
    <property type="match status" value="1"/>
</dbReference>
<dbReference type="PROSITE" id="PS00675">
    <property type="entry name" value="SIGMA54_INTERACT_1"/>
    <property type="match status" value="1"/>
</dbReference>
<dbReference type="Proteomes" id="UP001244623">
    <property type="component" value="Unassembled WGS sequence"/>
</dbReference>
<dbReference type="InterPro" id="IPR011006">
    <property type="entry name" value="CheY-like_superfamily"/>
</dbReference>
<evidence type="ECO:0000256" key="2">
    <source>
        <dbReference type="ARBA" id="ARBA00022840"/>
    </source>
</evidence>
<dbReference type="PROSITE" id="PS50045">
    <property type="entry name" value="SIGMA54_INTERACT_4"/>
    <property type="match status" value="1"/>
</dbReference>
<organism evidence="9 10">
    <name type="scientific">[Curtobacterium] plantarum</name>
    <dbReference type="NCBI Taxonomy" id="221276"/>
    <lineage>
        <taxon>Bacteria</taxon>
        <taxon>Pseudomonadati</taxon>
        <taxon>Pseudomonadota</taxon>
        <taxon>Gammaproteobacteria</taxon>
        <taxon>Enterobacterales</taxon>
        <taxon>Erwiniaceae</taxon>
        <taxon>Pantoea</taxon>
    </lineage>
</organism>
<evidence type="ECO:0000313" key="9">
    <source>
        <dbReference type="EMBL" id="MDQ0019946.1"/>
    </source>
</evidence>
<keyword evidence="2" id="KW-0067">ATP-binding</keyword>
<keyword evidence="5" id="KW-0804">Transcription</keyword>
<keyword evidence="6" id="KW-0597">Phosphoprotein</keyword>
<dbReference type="InterPro" id="IPR002197">
    <property type="entry name" value="HTH_Fis"/>
</dbReference>
<dbReference type="Gene3D" id="1.10.8.60">
    <property type="match status" value="1"/>
</dbReference>
<keyword evidence="3" id="KW-0805">Transcription regulation</keyword>
<feature type="domain" description="Response regulatory" evidence="8">
    <location>
        <begin position="5"/>
        <end position="120"/>
    </location>
</feature>
<dbReference type="InterPro" id="IPR058031">
    <property type="entry name" value="AAA_lid_NorR"/>
</dbReference>
<feature type="domain" description="Sigma-54 factor interaction" evidence="7">
    <location>
        <begin position="146"/>
        <end position="374"/>
    </location>
</feature>
<reference evidence="9 10" key="1">
    <citation type="submission" date="2023-07" db="EMBL/GenBank/DDBJ databases">
        <title>Sorghum-associated microbial communities from plants grown in Nebraska, USA.</title>
        <authorList>
            <person name="Schachtman D."/>
        </authorList>
    </citation>
    <scope>NUCLEOTIDE SEQUENCE [LARGE SCALE GENOMIC DNA]</scope>
    <source>
        <strain evidence="9 10">CC49</strain>
    </source>
</reference>
<dbReference type="Pfam" id="PF00158">
    <property type="entry name" value="Sigma54_activat"/>
    <property type="match status" value="1"/>
</dbReference>
<evidence type="ECO:0000256" key="3">
    <source>
        <dbReference type="ARBA" id="ARBA00023015"/>
    </source>
</evidence>
<dbReference type="RefSeq" id="WP_061703392.1">
    <property type="nucleotide sequence ID" value="NZ_JAUSSJ010000002.1"/>
</dbReference>
<dbReference type="Gene3D" id="3.40.50.2300">
    <property type="match status" value="1"/>
</dbReference>
<accession>A0ABT9T8Y2</accession>
<dbReference type="PROSITE" id="PS50110">
    <property type="entry name" value="RESPONSE_REGULATORY"/>
    <property type="match status" value="1"/>
</dbReference>
<dbReference type="Gene3D" id="3.40.50.300">
    <property type="entry name" value="P-loop containing nucleotide triphosphate hydrolases"/>
    <property type="match status" value="1"/>
</dbReference>
<sequence length="437" mass="48822">MDNIDVLVIEDDSDIQLGCVQALKLEKLHAVGVSSVEESRYLLSALRLHGVIVTDMKLPGKSGFIFQKEFNETDPDVPVIIITGHGDIETAVEAMHNGAYDFLTKPFTPQQLINIVTRALDKRQLIHENNQLRRKLADANALDNKLIGNSVAIHELKEKIKDVAVTPANVIVYGETGTGKELVAKCIHEISERAGPFVALNCGALPESIFDIVIFGCESGAFPGALNVRVGKIEYADKGTLFLDEIDSLPLAMQVKLVRALEEKSFERIGSNQNIPVDVRIIAASKTNLSELVQSGLFHAGLYFRLNVINIEIPPLRDRIEDTPLLFNLFVSQFALSFGRPAPEVKHYYLRKLMSENWPGNVRELRNQAERFVLGFYDINDNISQEKTLMQMVEAFERSVILVELHQHGGNLTKTADALKIAKSTLFDKIKKYSLRY</sequence>
<dbReference type="GO" id="GO:0003677">
    <property type="term" value="F:DNA binding"/>
    <property type="evidence" value="ECO:0007669"/>
    <property type="project" value="UniProtKB-KW"/>
</dbReference>
<evidence type="ECO:0000256" key="4">
    <source>
        <dbReference type="ARBA" id="ARBA00023125"/>
    </source>
</evidence>
<dbReference type="PRINTS" id="PR01590">
    <property type="entry name" value="HTHFIS"/>
</dbReference>
<dbReference type="InterPro" id="IPR025944">
    <property type="entry name" value="Sigma_54_int_dom_CS"/>
</dbReference>
<dbReference type="PROSITE" id="PS00688">
    <property type="entry name" value="SIGMA54_INTERACT_3"/>
    <property type="match status" value="1"/>
</dbReference>
<name>A0ABT9T8Y2_9GAMM</name>
<gene>
    <name evidence="9" type="ORF">J2X94_002100</name>
</gene>
<comment type="caution">
    <text evidence="9">The sequence shown here is derived from an EMBL/GenBank/DDBJ whole genome shotgun (WGS) entry which is preliminary data.</text>
</comment>
<dbReference type="InterPro" id="IPR009057">
    <property type="entry name" value="Homeodomain-like_sf"/>
</dbReference>
<dbReference type="SMART" id="SM00382">
    <property type="entry name" value="AAA"/>
    <property type="match status" value="1"/>
</dbReference>
<dbReference type="SMART" id="SM00448">
    <property type="entry name" value="REC"/>
    <property type="match status" value="1"/>
</dbReference>
<dbReference type="InterPro" id="IPR025943">
    <property type="entry name" value="Sigma_54_int_dom_ATP-bd_2"/>
</dbReference>
<protein>
    <submittedName>
        <fullName evidence="9">DNA-binding NtrC family response regulator</fullName>
    </submittedName>
</protein>
<evidence type="ECO:0000259" key="7">
    <source>
        <dbReference type="PROSITE" id="PS50045"/>
    </source>
</evidence>
<keyword evidence="1" id="KW-0547">Nucleotide-binding</keyword>
<proteinExistence type="predicted"/>
<dbReference type="InterPro" id="IPR001789">
    <property type="entry name" value="Sig_transdc_resp-reg_receiver"/>
</dbReference>
<dbReference type="Pfam" id="PF02954">
    <property type="entry name" value="HTH_8"/>
    <property type="match status" value="1"/>
</dbReference>
<dbReference type="Pfam" id="PF25601">
    <property type="entry name" value="AAA_lid_14"/>
    <property type="match status" value="1"/>
</dbReference>
<dbReference type="SUPFAM" id="SSF52172">
    <property type="entry name" value="CheY-like"/>
    <property type="match status" value="1"/>
</dbReference>
<dbReference type="PROSITE" id="PS00676">
    <property type="entry name" value="SIGMA54_INTERACT_2"/>
    <property type="match status" value="1"/>
</dbReference>
<feature type="modified residue" description="4-aspartylphosphate" evidence="6">
    <location>
        <position position="55"/>
    </location>
</feature>
<evidence type="ECO:0000256" key="5">
    <source>
        <dbReference type="ARBA" id="ARBA00023163"/>
    </source>
</evidence>
<dbReference type="SUPFAM" id="SSF52540">
    <property type="entry name" value="P-loop containing nucleoside triphosphate hydrolases"/>
    <property type="match status" value="1"/>
</dbReference>
<dbReference type="SUPFAM" id="SSF46689">
    <property type="entry name" value="Homeodomain-like"/>
    <property type="match status" value="1"/>
</dbReference>